<reference evidence="6" key="1">
    <citation type="journal article" date="2013" name="Genetics">
        <title>The draft genome and transcriptome of Panagrellus redivivus are shaped by the harsh demands of a free-living lifestyle.</title>
        <authorList>
            <person name="Srinivasan J."/>
            <person name="Dillman A.R."/>
            <person name="Macchietto M.G."/>
            <person name="Heikkinen L."/>
            <person name="Lakso M."/>
            <person name="Fracchia K.M."/>
            <person name="Antoshechkin I."/>
            <person name="Mortazavi A."/>
            <person name="Wong G."/>
            <person name="Sternberg P.W."/>
        </authorList>
    </citation>
    <scope>NUCLEOTIDE SEQUENCE [LARGE SCALE GENOMIC DNA]</scope>
    <source>
        <strain evidence="6">MT8872</strain>
    </source>
</reference>
<keyword evidence="6" id="KW-1185">Reference proteome</keyword>
<dbReference type="WBParaSite" id="Pan_g17923.t1">
    <property type="protein sequence ID" value="Pan_g17923.t1"/>
    <property type="gene ID" value="Pan_g17923"/>
</dbReference>
<evidence type="ECO:0000256" key="4">
    <source>
        <dbReference type="SAM" id="MobiDB-lite"/>
    </source>
</evidence>
<keyword evidence="1" id="KW-0479">Metal-binding</keyword>
<keyword evidence="2" id="KW-0863">Zinc-finger</keyword>
<dbReference type="Proteomes" id="UP000492821">
    <property type="component" value="Unassembled WGS sequence"/>
</dbReference>
<feature type="region of interest" description="Disordered" evidence="4">
    <location>
        <begin position="111"/>
        <end position="149"/>
    </location>
</feature>
<dbReference type="Gene3D" id="2.20.25.240">
    <property type="match status" value="1"/>
</dbReference>
<accession>A0A7E4ZUF3</accession>
<evidence type="ECO:0000313" key="6">
    <source>
        <dbReference type="Proteomes" id="UP000492821"/>
    </source>
</evidence>
<reference evidence="7" key="2">
    <citation type="submission" date="2020-10" db="UniProtKB">
        <authorList>
            <consortium name="WormBaseParasite"/>
        </authorList>
    </citation>
    <scope>IDENTIFICATION</scope>
</reference>
<feature type="domain" description="FLYWCH-type" evidence="5">
    <location>
        <begin position="14"/>
        <end position="81"/>
    </location>
</feature>
<evidence type="ECO:0000259" key="5">
    <source>
        <dbReference type="Pfam" id="PF04500"/>
    </source>
</evidence>
<feature type="compositionally biased region" description="Basic and acidic residues" evidence="4">
    <location>
        <begin position="139"/>
        <end position="148"/>
    </location>
</feature>
<proteinExistence type="predicted"/>
<evidence type="ECO:0000256" key="3">
    <source>
        <dbReference type="ARBA" id="ARBA00022833"/>
    </source>
</evidence>
<evidence type="ECO:0000256" key="2">
    <source>
        <dbReference type="ARBA" id="ARBA00022771"/>
    </source>
</evidence>
<dbReference type="InterPro" id="IPR007588">
    <property type="entry name" value="Znf_FLYWCH"/>
</dbReference>
<evidence type="ECO:0000313" key="7">
    <source>
        <dbReference type="WBParaSite" id="Pan_g17923.t1"/>
    </source>
</evidence>
<keyword evidence="3" id="KW-0862">Zinc</keyword>
<dbReference type="GO" id="GO:0008270">
    <property type="term" value="F:zinc ion binding"/>
    <property type="evidence" value="ECO:0007669"/>
    <property type="project" value="UniProtKB-KW"/>
</dbReference>
<name>A0A7E4ZUF3_PANRE</name>
<organism evidence="6 7">
    <name type="scientific">Panagrellus redivivus</name>
    <name type="common">Microworm</name>
    <dbReference type="NCBI Taxonomy" id="6233"/>
    <lineage>
        <taxon>Eukaryota</taxon>
        <taxon>Metazoa</taxon>
        <taxon>Ecdysozoa</taxon>
        <taxon>Nematoda</taxon>
        <taxon>Chromadorea</taxon>
        <taxon>Rhabditida</taxon>
        <taxon>Tylenchina</taxon>
        <taxon>Panagrolaimomorpha</taxon>
        <taxon>Panagrolaimoidea</taxon>
        <taxon>Panagrolaimidae</taxon>
        <taxon>Panagrellus</taxon>
    </lineage>
</organism>
<dbReference type="Pfam" id="PF04500">
    <property type="entry name" value="FLYWCH"/>
    <property type="match status" value="1"/>
</dbReference>
<protein>
    <submittedName>
        <fullName evidence="7">FLYWCH-type domain-containing protein</fullName>
    </submittedName>
</protein>
<dbReference type="AlphaFoldDB" id="A0A7E4ZUF3"/>
<sequence>MNEWVSEMPPFEILKSEKNRDVLLVEGFLFWFDRATPRGRKYWKCIYCYRGHDGIAENKCLSRVITSPDEPEAIMCKAHNHEMDKVLVEHMKAFGSIRRLASTLRGARGRVSKFPLPSTPSTSAINGPLDLSQKRFHRKQSESAETSKTDNLSSILNTFYAQMPTSTPNSTVPTSGILSSDFITLAAKISLQYSTPVSTVPSSSDSCLQTSIFPSMAPMLMPNLFTLSNPLLAAIPSSLNPFQALTDPTHPLSFNFAAFASAMSTAVSMASQIGHP</sequence>
<evidence type="ECO:0000256" key="1">
    <source>
        <dbReference type="ARBA" id="ARBA00022723"/>
    </source>
</evidence>